<dbReference type="HOGENOM" id="CLU_749331_0_0_3"/>
<dbReference type="RefSeq" id="WP_006104228.1">
    <property type="nucleotide sequence ID" value="NZ_DS989863.1"/>
</dbReference>
<dbReference type="SUPFAM" id="SSF48452">
    <property type="entry name" value="TPR-like"/>
    <property type="match status" value="1"/>
</dbReference>
<sequence>MLDQVINAFKQKDYRTAARLLKQLAKEDPNNPWVRLYIGRLHEATGKLDAAETAYRKLLKNTTHPKVMTQARQGLGRLEAMEQEKRRQALAQATADPENTQFGILVLEPIELEAKPTAAQTLAKIMQIDPYTARLQLPTRGWRLYRVGPIGELKFYASSLKQGSVPCFWAILAEIQSLNVFRVHYFSQVSSQEATVVCENDQGQLGSLPFQWSEVSQRVEGRLPIFEQVVDVDARGKLQRKTQTQDYAQFCDLHLLTRKTILRLCDRDYQFQQGIELFPQPKNHPTQGKSPSPLSQTTNRINWNNLRDFLNRQLSQTPVWSDFTNFAETALDYKEMLTRLPAHIDLFRRQESLWDSAFELYSGLVFLKNN</sequence>
<accession>B4VZT4</accession>
<dbReference type="Proteomes" id="UP000003835">
    <property type="component" value="Unassembled WGS sequence"/>
</dbReference>
<dbReference type="STRING" id="118168.MC7420_2453"/>
<keyword evidence="2" id="KW-1185">Reference proteome</keyword>
<dbReference type="EMBL" id="DS989863">
    <property type="protein sequence ID" value="EDX72545.1"/>
    <property type="molecule type" value="Genomic_DNA"/>
</dbReference>
<protein>
    <submittedName>
        <fullName evidence="1">Uncharacterized protein</fullName>
    </submittedName>
</protein>
<dbReference type="OrthoDB" id="478276at2"/>
<dbReference type="InterPro" id="IPR011990">
    <property type="entry name" value="TPR-like_helical_dom_sf"/>
</dbReference>
<reference evidence="1 2" key="1">
    <citation type="submission" date="2008-07" db="EMBL/GenBank/DDBJ databases">
        <authorList>
            <person name="Tandeau de Marsac N."/>
            <person name="Ferriera S."/>
            <person name="Johnson J."/>
            <person name="Kravitz S."/>
            <person name="Beeson K."/>
            <person name="Sutton G."/>
            <person name="Rogers Y.-H."/>
            <person name="Friedman R."/>
            <person name="Frazier M."/>
            <person name="Venter J.C."/>
        </authorList>
    </citation>
    <scope>NUCLEOTIDE SEQUENCE [LARGE SCALE GENOMIC DNA]</scope>
    <source>
        <strain evidence="1 2">PCC 7420</strain>
    </source>
</reference>
<dbReference type="AlphaFoldDB" id="B4VZT4"/>
<dbReference type="Gene3D" id="1.25.40.10">
    <property type="entry name" value="Tetratricopeptide repeat domain"/>
    <property type="match status" value="1"/>
</dbReference>
<organism evidence="1 2">
    <name type="scientific">Coleofasciculus chthonoplastes PCC 7420</name>
    <dbReference type="NCBI Taxonomy" id="118168"/>
    <lineage>
        <taxon>Bacteria</taxon>
        <taxon>Bacillati</taxon>
        <taxon>Cyanobacteriota</taxon>
        <taxon>Cyanophyceae</taxon>
        <taxon>Coleofasciculales</taxon>
        <taxon>Coleofasciculaceae</taxon>
        <taxon>Coleofasciculus</taxon>
    </lineage>
</organism>
<dbReference type="eggNOG" id="COG4783">
    <property type="taxonomic scope" value="Bacteria"/>
</dbReference>
<dbReference type="Pfam" id="PF14559">
    <property type="entry name" value="TPR_19"/>
    <property type="match status" value="1"/>
</dbReference>
<evidence type="ECO:0000313" key="1">
    <source>
        <dbReference type="EMBL" id="EDX72545.1"/>
    </source>
</evidence>
<evidence type="ECO:0000313" key="2">
    <source>
        <dbReference type="Proteomes" id="UP000003835"/>
    </source>
</evidence>
<gene>
    <name evidence="1" type="ORF">MC7420_2453</name>
</gene>
<proteinExistence type="predicted"/>
<name>B4VZT4_9CYAN</name>